<sequence length="357" mass="38484">MVLAGRGPGALAQVANDNIENRRRLALNKTVTSSTAGCTVQRGCVDERLTGQCIQYHNDQWFEFIPPTAGRYFVNIGGQRCRDVRGVQLVVLTGQPCQPATYHVLSCTSLGTQDDVFVAVELQAGQPYLLDVDGYLQDFCTFTLQVSGWAVGVPAVLPLPAPAGALPATSRVVQVAWALPDSLAGAPSCRVLRREQRAFRSTERRRVPVARNSYGGRPAAYTVADTLPGPGLYQVVADAASDGASPPTLVKQFWVSYSQLNPMLGPLAAGPHLVLPLQNYPRKATLSVLITDPVSGRILLNKQLVNQLNDPKAGWIDTQSWQAAGIKKVEVAITCRPARGRFFTDHLLLAVPLPVAP</sequence>
<dbReference type="KEGG" id="hnv:DDQ68_19010"/>
<proteinExistence type="predicted"/>
<organism evidence="1 2">
    <name type="scientific">Hymenobacter nivis</name>
    <dbReference type="NCBI Taxonomy" id="1850093"/>
    <lineage>
        <taxon>Bacteria</taxon>
        <taxon>Pseudomonadati</taxon>
        <taxon>Bacteroidota</taxon>
        <taxon>Cytophagia</taxon>
        <taxon>Cytophagales</taxon>
        <taxon>Hymenobacteraceae</taxon>
        <taxon>Hymenobacter</taxon>
    </lineage>
</organism>
<dbReference type="RefSeq" id="WP_109657713.1">
    <property type="nucleotide sequence ID" value="NZ_CP029145.1"/>
</dbReference>
<evidence type="ECO:0000313" key="2">
    <source>
        <dbReference type="Proteomes" id="UP000245999"/>
    </source>
</evidence>
<evidence type="ECO:0000313" key="1">
    <source>
        <dbReference type="EMBL" id="AWM34682.1"/>
    </source>
</evidence>
<dbReference type="EMBL" id="CP029145">
    <property type="protein sequence ID" value="AWM34682.1"/>
    <property type="molecule type" value="Genomic_DNA"/>
</dbReference>
<reference evidence="2" key="1">
    <citation type="submission" date="2018-04" db="EMBL/GenBank/DDBJ databases">
        <title>Complete genome of Antarctic heterotrophic bacterium Hymenobacter nivis.</title>
        <authorList>
            <person name="Terashima M."/>
        </authorList>
    </citation>
    <scope>NUCLEOTIDE SEQUENCE [LARGE SCALE GENOMIC DNA]</scope>
    <source>
        <strain evidence="2">NBRC 111535</strain>
    </source>
</reference>
<gene>
    <name evidence="1" type="ORF">DDQ68_19010</name>
</gene>
<accession>A0A2Z3GRF3</accession>
<name>A0A2Z3GRF3_9BACT</name>
<dbReference type="OrthoDB" id="875490at2"/>
<protein>
    <submittedName>
        <fullName evidence="1">Uncharacterized protein</fullName>
    </submittedName>
</protein>
<dbReference type="Proteomes" id="UP000245999">
    <property type="component" value="Chromosome"/>
</dbReference>
<dbReference type="AlphaFoldDB" id="A0A2Z3GRF3"/>
<keyword evidence="2" id="KW-1185">Reference proteome</keyword>